<evidence type="ECO:0000259" key="4">
    <source>
        <dbReference type="Pfam" id="PF00248"/>
    </source>
</evidence>
<dbReference type="AlphaFoldDB" id="A0A7S2HFJ6"/>
<dbReference type="Gene3D" id="3.20.20.100">
    <property type="entry name" value="NADP-dependent oxidoreductase domain"/>
    <property type="match status" value="1"/>
</dbReference>
<feature type="binding site" evidence="2">
    <location>
        <position position="118"/>
    </location>
    <ligand>
        <name>substrate</name>
    </ligand>
</feature>
<feature type="site" description="Lowers pKa of active site Tyr" evidence="3">
    <location>
        <position position="85"/>
    </location>
</feature>
<evidence type="ECO:0000256" key="1">
    <source>
        <dbReference type="PIRSR" id="PIRSR000097-1"/>
    </source>
</evidence>
<dbReference type="GO" id="GO:0016491">
    <property type="term" value="F:oxidoreductase activity"/>
    <property type="evidence" value="ECO:0007669"/>
    <property type="project" value="InterPro"/>
</dbReference>
<dbReference type="SUPFAM" id="SSF51430">
    <property type="entry name" value="NAD(P)-linked oxidoreductase"/>
    <property type="match status" value="1"/>
</dbReference>
<name>A0A7S2HFJ6_9STRA</name>
<feature type="domain" description="NADP-dependent oxidoreductase" evidence="4">
    <location>
        <begin position="22"/>
        <end position="311"/>
    </location>
</feature>
<dbReference type="EMBL" id="HBGV01008518">
    <property type="protein sequence ID" value="CAD9489236.1"/>
    <property type="molecule type" value="Transcribed_RNA"/>
</dbReference>
<evidence type="ECO:0000313" key="5">
    <source>
        <dbReference type="EMBL" id="CAD9489236.1"/>
    </source>
</evidence>
<dbReference type="InterPro" id="IPR020471">
    <property type="entry name" value="AKR"/>
</dbReference>
<dbReference type="InterPro" id="IPR036812">
    <property type="entry name" value="NAD(P)_OxRdtase_dom_sf"/>
</dbReference>
<dbReference type="Pfam" id="PF00248">
    <property type="entry name" value="Aldo_ket_red"/>
    <property type="match status" value="1"/>
</dbReference>
<dbReference type="PROSITE" id="PS00062">
    <property type="entry name" value="ALDOKETO_REDUCTASE_2"/>
    <property type="match status" value="1"/>
</dbReference>
<dbReference type="PANTHER" id="PTHR11732">
    <property type="entry name" value="ALDO/KETO REDUCTASE"/>
    <property type="match status" value="1"/>
</dbReference>
<dbReference type="InterPro" id="IPR018170">
    <property type="entry name" value="Aldo/ket_reductase_CS"/>
</dbReference>
<reference evidence="5" key="1">
    <citation type="submission" date="2021-01" db="EMBL/GenBank/DDBJ databases">
        <authorList>
            <person name="Corre E."/>
            <person name="Pelletier E."/>
            <person name="Niang G."/>
            <person name="Scheremetjew M."/>
            <person name="Finn R."/>
            <person name="Kale V."/>
            <person name="Holt S."/>
            <person name="Cochrane G."/>
            <person name="Meng A."/>
            <person name="Brown T."/>
            <person name="Cohen L."/>
        </authorList>
    </citation>
    <scope>NUCLEOTIDE SEQUENCE</scope>
    <source>
        <strain evidence="5">CCMP826</strain>
    </source>
</reference>
<dbReference type="PRINTS" id="PR00069">
    <property type="entry name" value="ALDKETRDTASE"/>
</dbReference>
<feature type="active site" description="Proton donor" evidence="1">
    <location>
        <position position="56"/>
    </location>
</feature>
<organism evidence="5">
    <name type="scientific">Helicotheca tamesis</name>
    <dbReference type="NCBI Taxonomy" id="374047"/>
    <lineage>
        <taxon>Eukaryota</taxon>
        <taxon>Sar</taxon>
        <taxon>Stramenopiles</taxon>
        <taxon>Ochrophyta</taxon>
        <taxon>Bacillariophyta</taxon>
        <taxon>Mediophyceae</taxon>
        <taxon>Lithodesmiophycidae</taxon>
        <taxon>Lithodesmiales</taxon>
        <taxon>Lithodesmiaceae</taxon>
        <taxon>Helicotheca</taxon>
    </lineage>
</organism>
<dbReference type="PIRSF" id="PIRSF000097">
    <property type="entry name" value="AKR"/>
    <property type="match status" value="1"/>
</dbReference>
<gene>
    <name evidence="5" type="ORF">HTAM1171_LOCUS5265</name>
</gene>
<sequence>MTTSKTLASFASTCTNMTMPMIGLGTMSLNGPDIVGPAIQSAISLGYKRIDCAPVYFNEEHIGDALQNEFNKGSIKREGLFLTSKLASPFHKREHVEPALRKTLSDLRVDYLDLFLIHWPVAFHPVPIDFSMRGWADESADDSDGGKNIDPSVTVKETWTAMEDLVEKGLVRNIGVSNFPVALLHELMAGGKIKPAVNQVEIHPYLQQQKLIDYCKARGVHVQAYSPMGTSGYKEPDEPSVLNDPVLSEIAKKRGISVAQLCLAWSMQRGCSVVAKSASPKRQEENIMVEKGWPDQQSQLSGEEMKRIAELDRGYRFFRPEDWWGSMAMAVFD</sequence>
<accession>A0A7S2HFJ6</accession>
<evidence type="ECO:0000256" key="3">
    <source>
        <dbReference type="PIRSR" id="PIRSR000097-3"/>
    </source>
</evidence>
<evidence type="ECO:0000256" key="2">
    <source>
        <dbReference type="PIRSR" id="PIRSR000097-2"/>
    </source>
</evidence>
<dbReference type="InterPro" id="IPR023210">
    <property type="entry name" value="NADP_OxRdtase_dom"/>
</dbReference>
<dbReference type="PROSITE" id="PS00063">
    <property type="entry name" value="ALDOKETO_REDUCTASE_3"/>
    <property type="match status" value="1"/>
</dbReference>
<protein>
    <recommendedName>
        <fullName evidence="4">NADP-dependent oxidoreductase domain-containing protein</fullName>
    </recommendedName>
</protein>
<proteinExistence type="predicted"/>